<dbReference type="EMBL" id="FOJB01000001">
    <property type="protein sequence ID" value="SEV90855.1"/>
    <property type="molecule type" value="Genomic_DNA"/>
</dbReference>
<evidence type="ECO:0000256" key="6">
    <source>
        <dbReference type="PIRSR" id="PIRSR604574-2"/>
    </source>
</evidence>
<evidence type="ECO:0000256" key="1">
    <source>
        <dbReference type="ARBA" id="ARBA00022723"/>
    </source>
</evidence>
<dbReference type="InterPro" id="IPR004574">
    <property type="entry name" value="Alkb"/>
</dbReference>
<keyword evidence="9" id="KW-1185">Reference proteome</keyword>
<dbReference type="GO" id="GO:0032259">
    <property type="term" value="P:methylation"/>
    <property type="evidence" value="ECO:0007669"/>
    <property type="project" value="UniProtKB-KW"/>
</dbReference>
<feature type="binding site" evidence="5">
    <location>
        <position position="152"/>
    </location>
    <ligand>
        <name>substrate</name>
    </ligand>
</feature>
<comment type="cofactor">
    <cofactor evidence="6">
        <name>Fe(2+)</name>
        <dbReference type="ChEBI" id="CHEBI:29033"/>
    </cofactor>
    <text evidence="6">Binds 1 Fe(2+) ion per subunit.</text>
</comment>
<dbReference type="InterPro" id="IPR005123">
    <property type="entry name" value="Oxoglu/Fe-dep_dioxygenase_dom"/>
</dbReference>
<dbReference type="GO" id="GO:0035513">
    <property type="term" value="P:oxidative RNA demethylation"/>
    <property type="evidence" value="ECO:0007669"/>
    <property type="project" value="TreeGrafter"/>
</dbReference>
<dbReference type="Gene3D" id="2.60.120.590">
    <property type="entry name" value="Alpha-ketoglutarate-dependent dioxygenase AlkB-like"/>
    <property type="match status" value="1"/>
</dbReference>
<feature type="binding site" evidence="5">
    <location>
        <position position="126"/>
    </location>
    <ligand>
        <name>substrate</name>
    </ligand>
</feature>
<dbReference type="PANTHER" id="PTHR16557:SF2">
    <property type="entry name" value="NUCLEIC ACID DIOXYGENASE ALKBH1"/>
    <property type="match status" value="1"/>
</dbReference>
<feature type="binding site" evidence="5">
    <location>
        <position position="65"/>
    </location>
    <ligand>
        <name>substrate</name>
    </ligand>
</feature>
<gene>
    <name evidence="8" type="ORF">SAMN05444851_0249</name>
</gene>
<dbReference type="PROSITE" id="PS51471">
    <property type="entry name" value="FE2OG_OXY"/>
    <property type="match status" value="1"/>
</dbReference>
<evidence type="ECO:0000259" key="7">
    <source>
        <dbReference type="PROSITE" id="PS51471"/>
    </source>
</evidence>
<keyword evidence="8" id="KW-0808">Transferase</keyword>
<keyword evidence="4 6" id="KW-0408">Iron</keyword>
<keyword evidence="1 6" id="KW-0479">Metal-binding</keyword>
<dbReference type="InterPro" id="IPR027450">
    <property type="entry name" value="AlkB-like"/>
</dbReference>
<dbReference type="Proteomes" id="UP000199650">
    <property type="component" value="Unassembled WGS sequence"/>
</dbReference>
<dbReference type="SUPFAM" id="SSF51197">
    <property type="entry name" value="Clavaminate synthase-like"/>
    <property type="match status" value="1"/>
</dbReference>
<dbReference type="PANTHER" id="PTHR16557">
    <property type="entry name" value="ALKYLATED DNA REPAIR PROTEIN ALKB-RELATED"/>
    <property type="match status" value="1"/>
</dbReference>
<protein>
    <submittedName>
        <fullName evidence="8">Alkylated DNA repair protein (DNA oxidative demethylase)</fullName>
    </submittedName>
</protein>
<feature type="binding site" evidence="5">
    <location>
        <begin position="196"/>
        <end position="202"/>
    </location>
    <ligand>
        <name>2-oxoglutarate</name>
        <dbReference type="ChEBI" id="CHEBI:16810"/>
    </ligand>
</feature>
<name>A0A1I0MRD0_9RHOB</name>
<feature type="domain" description="Fe2OG dioxygenase" evidence="7">
    <location>
        <begin position="104"/>
        <end position="205"/>
    </location>
</feature>
<dbReference type="OrthoDB" id="9796932at2"/>
<evidence type="ECO:0000256" key="2">
    <source>
        <dbReference type="ARBA" id="ARBA00022964"/>
    </source>
</evidence>
<feature type="binding site" evidence="5">
    <location>
        <begin position="72"/>
        <end position="74"/>
    </location>
    <ligand>
        <name>substrate</name>
    </ligand>
</feature>
<keyword evidence="3" id="KW-0560">Oxidoreductase</keyword>
<evidence type="ECO:0000256" key="5">
    <source>
        <dbReference type="PIRSR" id="PIRSR604574-1"/>
    </source>
</evidence>
<dbReference type="GO" id="GO:0008198">
    <property type="term" value="F:ferrous iron binding"/>
    <property type="evidence" value="ECO:0007669"/>
    <property type="project" value="TreeGrafter"/>
</dbReference>
<dbReference type="InterPro" id="IPR037151">
    <property type="entry name" value="AlkB-like_sf"/>
</dbReference>
<dbReference type="GO" id="GO:0005737">
    <property type="term" value="C:cytoplasm"/>
    <property type="evidence" value="ECO:0007669"/>
    <property type="project" value="TreeGrafter"/>
</dbReference>
<organism evidence="8 9">
    <name type="scientific">Aliiroseovarius sediminilitoris</name>
    <dbReference type="NCBI Taxonomy" id="1173584"/>
    <lineage>
        <taxon>Bacteria</taxon>
        <taxon>Pseudomonadati</taxon>
        <taxon>Pseudomonadota</taxon>
        <taxon>Alphaproteobacteria</taxon>
        <taxon>Rhodobacterales</taxon>
        <taxon>Paracoccaceae</taxon>
        <taxon>Aliiroseovarius</taxon>
    </lineage>
</organism>
<feature type="binding site" evidence="6">
    <location>
        <position position="124"/>
    </location>
    <ligand>
        <name>Fe cation</name>
        <dbReference type="ChEBI" id="CHEBI:24875"/>
        <note>catalytic</note>
    </ligand>
</feature>
<dbReference type="STRING" id="1173584.SAMN05444851_0249"/>
<evidence type="ECO:0000313" key="9">
    <source>
        <dbReference type="Proteomes" id="UP000199650"/>
    </source>
</evidence>
<feature type="binding site" evidence="5">
    <location>
        <begin position="111"/>
        <end position="113"/>
    </location>
    <ligand>
        <name>2-oxoglutarate</name>
        <dbReference type="ChEBI" id="CHEBI:16810"/>
    </ligand>
</feature>
<keyword evidence="2" id="KW-0223">Dioxygenase</keyword>
<dbReference type="RefSeq" id="WP_091427575.1">
    <property type="nucleotide sequence ID" value="NZ_FOJB01000001.1"/>
</dbReference>
<evidence type="ECO:0000313" key="8">
    <source>
        <dbReference type="EMBL" id="SEV90855.1"/>
    </source>
</evidence>
<feature type="binding site" evidence="6">
    <location>
        <position position="122"/>
    </location>
    <ligand>
        <name>Fe cation</name>
        <dbReference type="ChEBI" id="CHEBI:24875"/>
        <note>catalytic</note>
    </ligand>
</feature>
<dbReference type="Pfam" id="PF13532">
    <property type="entry name" value="2OG-FeII_Oxy_2"/>
    <property type="match status" value="1"/>
</dbReference>
<evidence type="ECO:0000256" key="3">
    <source>
        <dbReference type="ARBA" id="ARBA00023002"/>
    </source>
</evidence>
<sequence>MIAHDIPPMDLAGARLFKGMLDRPTQEALVSALRDVVSVAPFFHPETRWGKQMSVRMTSAGRLGWVSDRRGYRYEPRHPTGAPWPEIPDLALEVWRAVSGADRLPDCCLVNYYGDGARMGLHQDRDEGDFSFPVVSISLGDDALFRIGGIKRQGSTQSAWLGSGDVLVLDGPSRLAYHGIDRLRFGSSDLLRDRGRINLTLRVVEIAPTASDEV</sequence>
<reference evidence="8 9" key="1">
    <citation type="submission" date="2016-10" db="EMBL/GenBank/DDBJ databases">
        <authorList>
            <person name="de Groot N.N."/>
        </authorList>
    </citation>
    <scope>NUCLEOTIDE SEQUENCE [LARGE SCALE GENOMIC DNA]</scope>
    <source>
        <strain evidence="8 9">DSM 29439</strain>
    </source>
</reference>
<dbReference type="GO" id="GO:0035515">
    <property type="term" value="F:oxidative RNA demethylase activity"/>
    <property type="evidence" value="ECO:0007669"/>
    <property type="project" value="TreeGrafter"/>
</dbReference>
<dbReference type="GO" id="GO:0035516">
    <property type="term" value="F:broad specificity oxidative DNA demethylase activity"/>
    <property type="evidence" value="ECO:0007669"/>
    <property type="project" value="TreeGrafter"/>
</dbReference>
<accession>A0A1I0MRD0</accession>
<evidence type="ECO:0000256" key="4">
    <source>
        <dbReference type="ARBA" id="ARBA00023004"/>
    </source>
</evidence>
<proteinExistence type="predicted"/>
<feature type="binding site" evidence="6">
    <location>
        <position position="178"/>
    </location>
    <ligand>
        <name>Fe cation</name>
        <dbReference type="ChEBI" id="CHEBI:24875"/>
        <note>catalytic</note>
    </ligand>
</feature>
<dbReference type="GO" id="GO:0008168">
    <property type="term" value="F:methyltransferase activity"/>
    <property type="evidence" value="ECO:0007669"/>
    <property type="project" value="UniProtKB-KW"/>
</dbReference>
<dbReference type="AlphaFoldDB" id="A0A1I0MRD0"/>
<keyword evidence="8" id="KW-0489">Methyltransferase</keyword>